<reference evidence="3 4" key="1">
    <citation type="submission" date="2015-11" db="EMBL/GenBank/DDBJ databases">
        <title>Genomic analysis of 38 Legionella species identifies large and diverse effector repertoires.</title>
        <authorList>
            <person name="Burstein D."/>
            <person name="Amaro F."/>
            <person name="Zusman T."/>
            <person name="Lifshitz Z."/>
            <person name="Cohen O."/>
            <person name="Gilbert J.A."/>
            <person name="Pupko T."/>
            <person name="Shuman H.A."/>
            <person name="Segal G."/>
        </authorList>
    </citation>
    <scope>NUCLEOTIDE SEQUENCE [LARGE SCALE GENOMIC DNA]</scope>
    <source>
        <strain evidence="3 4">ATCC 49504</strain>
    </source>
</reference>
<evidence type="ECO:0000256" key="1">
    <source>
        <dbReference type="SAM" id="MobiDB-lite"/>
    </source>
</evidence>
<organism evidence="3 4">
    <name type="scientific">Legionella geestiana</name>
    <dbReference type="NCBI Taxonomy" id="45065"/>
    <lineage>
        <taxon>Bacteria</taxon>
        <taxon>Pseudomonadati</taxon>
        <taxon>Pseudomonadota</taxon>
        <taxon>Gammaproteobacteria</taxon>
        <taxon>Legionellales</taxon>
        <taxon>Legionellaceae</taxon>
        <taxon>Legionella</taxon>
    </lineage>
</organism>
<comment type="caution">
    <text evidence="3">The sequence shown here is derived from an EMBL/GenBank/DDBJ whole genome shotgun (WGS) entry which is preliminary data.</text>
</comment>
<feature type="region of interest" description="Disordered" evidence="1">
    <location>
        <begin position="26"/>
        <end position="103"/>
    </location>
</feature>
<dbReference type="EMBL" id="LNYC01000072">
    <property type="protein sequence ID" value="KTC97233.1"/>
    <property type="molecule type" value="Genomic_DNA"/>
</dbReference>
<keyword evidence="4" id="KW-1185">Reference proteome</keyword>
<dbReference type="Proteomes" id="UP000054785">
    <property type="component" value="Unassembled WGS sequence"/>
</dbReference>
<evidence type="ECO:0000313" key="3">
    <source>
        <dbReference type="EMBL" id="KTC97233.1"/>
    </source>
</evidence>
<dbReference type="RefSeq" id="WP_028385558.1">
    <property type="nucleotide sequence ID" value="NZ_CAAAHN010000002.1"/>
</dbReference>
<evidence type="ECO:0000256" key="2">
    <source>
        <dbReference type="SAM" id="SignalP"/>
    </source>
</evidence>
<feature type="chain" id="PRO_5043713747" evidence="2">
    <location>
        <begin position="24"/>
        <end position="103"/>
    </location>
</feature>
<name>A0A0W0TNP4_9GAMM</name>
<dbReference type="PROSITE" id="PS51257">
    <property type="entry name" value="PROKAR_LIPOPROTEIN"/>
    <property type="match status" value="1"/>
</dbReference>
<feature type="signal peptide" evidence="2">
    <location>
        <begin position="1"/>
        <end position="23"/>
    </location>
</feature>
<gene>
    <name evidence="3" type="ORF">Lgee_1894</name>
</gene>
<evidence type="ECO:0000313" key="4">
    <source>
        <dbReference type="Proteomes" id="UP000054785"/>
    </source>
</evidence>
<keyword evidence="2" id="KW-0732">Signal</keyword>
<proteinExistence type="predicted"/>
<dbReference type="STRING" id="45065.Lgee_1894"/>
<accession>A0A0W0TNP4</accession>
<feature type="compositionally biased region" description="Low complexity" evidence="1">
    <location>
        <begin position="47"/>
        <end position="63"/>
    </location>
</feature>
<dbReference type="AlphaFoldDB" id="A0A0W0TNP4"/>
<dbReference type="PATRIC" id="fig|45065.4.peg.2055"/>
<protein>
    <submittedName>
        <fullName evidence="3">Uncharacterized protein</fullName>
    </submittedName>
</protein>
<sequence length="103" mass="10517">MITLRHPLLLAMPLLVLSGCSMLEDPNYTHWQQSSGQVKPVSDQVGTRSTSASASTGNASMAARSGNDKATAPAANSTSVPVGRSAVVPVDSPGVPQMAPTAE</sequence>